<dbReference type="AlphaFoldDB" id="A0A0F9BJR2"/>
<protein>
    <submittedName>
        <fullName evidence="1">Uncharacterized protein</fullName>
    </submittedName>
</protein>
<name>A0A0F9BJR2_9ZZZZ</name>
<sequence>MKDSIKCWFYCEDAPAWAACSDIGGNTKPFRMLDGELIQVCPRHFRQVALEMGIGVGLGERPL</sequence>
<gene>
    <name evidence="1" type="ORF">LCGC14_2719000</name>
</gene>
<reference evidence="1" key="1">
    <citation type="journal article" date="2015" name="Nature">
        <title>Complex archaea that bridge the gap between prokaryotes and eukaryotes.</title>
        <authorList>
            <person name="Spang A."/>
            <person name="Saw J.H."/>
            <person name="Jorgensen S.L."/>
            <person name="Zaremba-Niedzwiedzka K."/>
            <person name="Martijn J."/>
            <person name="Lind A.E."/>
            <person name="van Eijk R."/>
            <person name="Schleper C."/>
            <person name="Guy L."/>
            <person name="Ettema T.J."/>
        </authorList>
    </citation>
    <scope>NUCLEOTIDE SEQUENCE</scope>
</reference>
<dbReference type="EMBL" id="LAZR01048920">
    <property type="protein sequence ID" value="KKK90834.1"/>
    <property type="molecule type" value="Genomic_DNA"/>
</dbReference>
<proteinExistence type="predicted"/>
<comment type="caution">
    <text evidence="1">The sequence shown here is derived from an EMBL/GenBank/DDBJ whole genome shotgun (WGS) entry which is preliminary data.</text>
</comment>
<accession>A0A0F9BJR2</accession>
<organism evidence="1">
    <name type="scientific">marine sediment metagenome</name>
    <dbReference type="NCBI Taxonomy" id="412755"/>
    <lineage>
        <taxon>unclassified sequences</taxon>
        <taxon>metagenomes</taxon>
        <taxon>ecological metagenomes</taxon>
    </lineage>
</organism>
<evidence type="ECO:0000313" key="1">
    <source>
        <dbReference type="EMBL" id="KKK90834.1"/>
    </source>
</evidence>